<reference evidence="1" key="1">
    <citation type="submission" date="2024-02" db="EMBL/GenBank/DDBJ databases">
        <title>Metagenome Assembled Genome of Zalaria obscura JY119.</title>
        <authorList>
            <person name="Vighnesh L."/>
            <person name="Jagadeeshwari U."/>
            <person name="Venkata Ramana C."/>
            <person name="Sasikala C."/>
        </authorList>
    </citation>
    <scope>NUCLEOTIDE SEQUENCE</scope>
    <source>
        <strain evidence="1">JY119</strain>
    </source>
</reference>
<gene>
    <name evidence="1" type="ORF">M8818_001816</name>
</gene>
<accession>A0ACC3SJZ2</accession>
<protein>
    <submittedName>
        <fullName evidence="1">Uncharacterized protein</fullName>
    </submittedName>
</protein>
<proteinExistence type="predicted"/>
<sequence>MDELVRDYPWTQAPLIAGAPMRLIAMAPLAVEVSRAGGLGFIGIGTDPTLLTPQLSHATRLLSANPIPSTPASILPIGLGFLLHTHPLEPLLSALRTPPHPAAIWLFAPTSPAQLAEWTVAIRAATDAKTKIWIQVGSVAEAVEVVQQCEPDVLVVQGQDAGGHGLAQAAGLITLLPEVADALAAVAARDTNSPEKQKARPHLVAAGGITEPRSLASALALGASGAAMGTRLLATAEADIARGYQDAVLRASDGGASTVRSRVYDALRGTTGWPAQYGGRGIINASFRDWEKGVPEEENRKAYEESVKLGDKGWEGEAARLTAYAGTGVGLVREVLGAGRVVRGVREEGLRCLVGAARRFARL</sequence>
<organism evidence="1 2">
    <name type="scientific">Zalaria obscura</name>
    <dbReference type="NCBI Taxonomy" id="2024903"/>
    <lineage>
        <taxon>Eukaryota</taxon>
        <taxon>Fungi</taxon>
        <taxon>Dikarya</taxon>
        <taxon>Ascomycota</taxon>
        <taxon>Pezizomycotina</taxon>
        <taxon>Dothideomycetes</taxon>
        <taxon>Dothideomycetidae</taxon>
        <taxon>Dothideales</taxon>
        <taxon>Zalariaceae</taxon>
        <taxon>Zalaria</taxon>
    </lineage>
</organism>
<keyword evidence="2" id="KW-1185">Reference proteome</keyword>
<evidence type="ECO:0000313" key="2">
    <source>
        <dbReference type="Proteomes" id="UP001320706"/>
    </source>
</evidence>
<comment type="caution">
    <text evidence="1">The sequence shown here is derived from an EMBL/GenBank/DDBJ whole genome shotgun (WGS) entry which is preliminary data.</text>
</comment>
<dbReference type="EMBL" id="JAMKPW020000007">
    <property type="protein sequence ID" value="KAK8216853.1"/>
    <property type="molecule type" value="Genomic_DNA"/>
</dbReference>
<evidence type="ECO:0000313" key="1">
    <source>
        <dbReference type="EMBL" id="KAK8216853.1"/>
    </source>
</evidence>
<name>A0ACC3SJZ2_9PEZI</name>
<dbReference type="Proteomes" id="UP001320706">
    <property type="component" value="Unassembled WGS sequence"/>
</dbReference>